<evidence type="ECO:0000256" key="4">
    <source>
        <dbReference type="ARBA" id="ARBA00023002"/>
    </source>
</evidence>
<organism evidence="5 6">
    <name type="scientific">Miniimonas arenae</name>
    <dbReference type="NCBI Taxonomy" id="676201"/>
    <lineage>
        <taxon>Bacteria</taxon>
        <taxon>Bacillati</taxon>
        <taxon>Actinomycetota</taxon>
        <taxon>Actinomycetes</taxon>
        <taxon>Micrococcales</taxon>
        <taxon>Beutenbergiaceae</taxon>
        <taxon>Miniimonas</taxon>
    </lineage>
</organism>
<accession>A0A5C5B7H0</accession>
<keyword evidence="3" id="KW-0274">FAD</keyword>
<dbReference type="InterPro" id="IPR036188">
    <property type="entry name" value="FAD/NAD-bd_sf"/>
</dbReference>
<keyword evidence="6" id="KW-1185">Reference proteome</keyword>
<dbReference type="Gene3D" id="3.50.50.60">
    <property type="entry name" value="FAD/NAD(P)-binding domain"/>
    <property type="match status" value="1"/>
</dbReference>
<feature type="non-terminal residue" evidence="5">
    <location>
        <position position="1"/>
    </location>
</feature>
<comment type="caution">
    <text evidence="5">The sequence shown here is derived from an EMBL/GenBank/DDBJ whole genome shotgun (WGS) entry which is preliminary data.</text>
</comment>
<comment type="cofactor">
    <cofactor evidence="1">
        <name>FAD</name>
        <dbReference type="ChEBI" id="CHEBI:57692"/>
    </cofactor>
</comment>
<evidence type="ECO:0000256" key="2">
    <source>
        <dbReference type="ARBA" id="ARBA00022630"/>
    </source>
</evidence>
<evidence type="ECO:0000256" key="1">
    <source>
        <dbReference type="ARBA" id="ARBA00001974"/>
    </source>
</evidence>
<name>A0A5C5B7H0_9MICO</name>
<gene>
    <name evidence="5" type="ORF">FH969_14425</name>
</gene>
<dbReference type="Proteomes" id="UP000313849">
    <property type="component" value="Unassembled WGS sequence"/>
</dbReference>
<evidence type="ECO:0000256" key="3">
    <source>
        <dbReference type="ARBA" id="ARBA00022827"/>
    </source>
</evidence>
<dbReference type="AlphaFoldDB" id="A0A5C5B7H0"/>
<dbReference type="GO" id="GO:0005737">
    <property type="term" value="C:cytoplasm"/>
    <property type="evidence" value="ECO:0007669"/>
    <property type="project" value="TreeGrafter"/>
</dbReference>
<protein>
    <submittedName>
        <fullName evidence="5">L-2-hydroxyglutarate oxidase</fullName>
    </submittedName>
</protein>
<dbReference type="PANTHER" id="PTHR43104">
    <property type="entry name" value="L-2-HYDROXYGLUTARATE DEHYDROGENASE, MITOCHONDRIAL"/>
    <property type="match status" value="1"/>
</dbReference>
<dbReference type="GO" id="GO:0047545">
    <property type="term" value="F:(S)-2-hydroxyglutarate dehydrogenase activity"/>
    <property type="evidence" value="ECO:0007669"/>
    <property type="project" value="TreeGrafter"/>
</dbReference>
<keyword evidence="2" id="KW-0285">Flavoprotein</keyword>
<keyword evidence="4" id="KW-0560">Oxidoreductase</keyword>
<sequence length="90" mass="9543">HEVARSLSPRRFAQSLARLVPAVREEHLRPAPAGVRAQALARDGSLVDDFLFATSPRQLHVINAPSPAATAALEIAGHVVSELDRSAATS</sequence>
<evidence type="ECO:0000313" key="5">
    <source>
        <dbReference type="EMBL" id="TNU72868.1"/>
    </source>
</evidence>
<dbReference type="EMBL" id="VENP01000092">
    <property type="protein sequence ID" value="TNU72868.1"/>
    <property type="molecule type" value="Genomic_DNA"/>
</dbReference>
<reference evidence="5 6" key="1">
    <citation type="submission" date="2019-06" db="EMBL/GenBank/DDBJ databases">
        <title>Draft genome sequence of Miniimonas arenae KCTC 19750T isolated from sea sand.</title>
        <authorList>
            <person name="Park S.-J."/>
        </authorList>
    </citation>
    <scope>NUCLEOTIDE SEQUENCE [LARGE SCALE GENOMIC DNA]</scope>
    <source>
        <strain evidence="5 6">KCTC 19750</strain>
    </source>
</reference>
<dbReference type="Gene3D" id="3.30.9.10">
    <property type="entry name" value="D-Amino Acid Oxidase, subunit A, domain 2"/>
    <property type="match status" value="1"/>
</dbReference>
<evidence type="ECO:0000313" key="6">
    <source>
        <dbReference type="Proteomes" id="UP000313849"/>
    </source>
</evidence>
<dbReference type="PANTHER" id="PTHR43104:SF2">
    <property type="entry name" value="L-2-HYDROXYGLUTARATE DEHYDROGENASE, MITOCHONDRIAL"/>
    <property type="match status" value="1"/>
</dbReference>
<proteinExistence type="predicted"/>